<proteinExistence type="predicted"/>
<dbReference type="Gene3D" id="3.40.1080.20">
    <property type="entry name" value="Acetyl-CoA hydrolase/transferase C-terminal domain"/>
    <property type="match status" value="1"/>
</dbReference>
<dbReference type="GO" id="GO:0006083">
    <property type="term" value="P:acetate metabolic process"/>
    <property type="evidence" value="ECO:0007669"/>
    <property type="project" value="InterPro"/>
</dbReference>
<dbReference type="STRING" id="178355.SAMN04488062_11527"/>
<dbReference type="InterPro" id="IPR038460">
    <property type="entry name" value="AcetylCoA_hyd_C_sf"/>
</dbReference>
<dbReference type="InterPro" id="IPR026888">
    <property type="entry name" value="AcetylCoA_hyd_C"/>
</dbReference>
<organism evidence="2 3">
    <name type="scientific">Flavobacterium omnivorum</name>
    <dbReference type="NCBI Taxonomy" id="178355"/>
    <lineage>
        <taxon>Bacteria</taxon>
        <taxon>Pseudomonadati</taxon>
        <taxon>Bacteroidota</taxon>
        <taxon>Flavobacteriia</taxon>
        <taxon>Flavobacteriales</taxon>
        <taxon>Flavobacteriaceae</taxon>
        <taxon>Flavobacterium</taxon>
    </lineage>
</organism>
<dbReference type="Pfam" id="PF13336">
    <property type="entry name" value="AcetylCoA_hyd_C"/>
    <property type="match status" value="1"/>
</dbReference>
<sequence>MVSHVDHTEHNVDVLMMEQGVADLRGLAPREPAKVIIDNCVHPEYKEELSNYFNRSNLRGGRTTSSGRSF</sequence>
<evidence type="ECO:0000313" key="3">
    <source>
        <dbReference type="Proteomes" id="UP000199274"/>
    </source>
</evidence>
<dbReference type="PANTHER" id="PTHR43609:SF1">
    <property type="entry name" value="ACETYL-COA HYDROLASE"/>
    <property type="match status" value="1"/>
</dbReference>
<dbReference type="GO" id="GO:0008775">
    <property type="term" value="F:acetate CoA-transferase activity"/>
    <property type="evidence" value="ECO:0007669"/>
    <property type="project" value="InterPro"/>
</dbReference>
<dbReference type="AlphaFoldDB" id="A0A1G8FGD6"/>
<reference evidence="3" key="1">
    <citation type="submission" date="2016-10" db="EMBL/GenBank/DDBJ databases">
        <authorList>
            <person name="Varghese N."/>
            <person name="Submissions S."/>
        </authorList>
    </citation>
    <scope>NUCLEOTIDE SEQUENCE [LARGE SCALE GENOMIC DNA]</scope>
    <source>
        <strain evidence="3">CGMCC 1.2747</strain>
    </source>
</reference>
<dbReference type="Proteomes" id="UP000199274">
    <property type="component" value="Unassembled WGS sequence"/>
</dbReference>
<keyword evidence="3" id="KW-1185">Reference proteome</keyword>
<dbReference type="EMBL" id="FNDB01000015">
    <property type="protein sequence ID" value="SDH81136.1"/>
    <property type="molecule type" value="Genomic_DNA"/>
</dbReference>
<dbReference type="InterPro" id="IPR037171">
    <property type="entry name" value="NagB/RpiA_transferase-like"/>
</dbReference>
<evidence type="ECO:0000313" key="2">
    <source>
        <dbReference type="EMBL" id="SDH81136.1"/>
    </source>
</evidence>
<protein>
    <submittedName>
        <fullName evidence="2">Acetyl-CoA hydrolase/transferase C-terminal domain-containing protein</fullName>
    </submittedName>
</protein>
<name>A0A1G8FGD6_9FLAO</name>
<feature type="domain" description="Acetyl-CoA hydrolase/transferase C-terminal" evidence="1">
    <location>
        <begin position="3"/>
        <end position="52"/>
    </location>
</feature>
<gene>
    <name evidence="2" type="ORF">SAMN04488062_11527</name>
</gene>
<dbReference type="GO" id="GO:0003986">
    <property type="term" value="F:acetyl-CoA hydrolase activity"/>
    <property type="evidence" value="ECO:0007669"/>
    <property type="project" value="TreeGrafter"/>
</dbReference>
<keyword evidence="2" id="KW-0808">Transferase</keyword>
<keyword evidence="2" id="KW-0378">Hydrolase</keyword>
<accession>A0A1G8FGD6</accession>
<evidence type="ECO:0000259" key="1">
    <source>
        <dbReference type="Pfam" id="PF13336"/>
    </source>
</evidence>
<dbReference type="SUPFAM" id="SSF100950">
    <property type="entry name" value="NagB/RpiA/CoA transferase-like"/>
    <property type="match status" value="1"/>
</dbReference>
<dbReference type="PANTHER" id="PTHR43609">
    <property type="entry name" value="ACETYL-COA HYDROLASE"/>
    <property type="match status" value="1"/>
</dbReference>
<dbReference type="InterPro" id="IPR046433">
    <property type="entry name" value="ActCoA_hydro"/>
</dbReference>